<protein>
    <submittedName>
        <fullName evidence="1">DUF354 domain-containing protein</fullName>
    </submittedName>
</protein>
<name>A0A7Z8KPZ3_9EURY</name>
<evidence type="ECO:0000313" key="1">
    <source>
        <dbReference type="EMBL" id="TQD27261.1"/>
    </source>
</evidence>
<dbReference type="PANTHER" id="PTHR39662">
    <property type="entry name" value="DUF354 DOMAIN-CONTAINING PROTEIN-RELATED"/>
    <property type="match status" value="1"/>
</dbReference>
<proteinExistence type="predicted"/>
<dbReference type="AlphaFoldDB" id="A0A7Z8KPZ3"/>
<evidence type="ECO:0000313" key="2">
    <source>
        <dbReference type="Proteomes" id="UP000319335"/>
    </source>
</evidence>
<sequence length="348" mass="39974">MSKKKILIDILHPADINFFKNTIEILKKNNIDVVIIYRDRGKLSTILKKELPSQNPILIGKHYNSFLMKTIGLLTRSIHIRQFIKKNNFDLCTSFGFFVGTSTIMQSIPSILFGDDREYRLAYYISKYSGNYFILPRSIEGNGKNILHYAGFKELAYVHPNYFVPNQKSLLSYGLQPNKYVFIRDVSSNSMNYYKSKVMNFNLIIDKILDLGLTPVLSSENDVIPTNVKNKCILLKEPVHDIFSILSFALFSISSGDTMARESCLVGTPSIYSGKRNMQVNQDFISKNCMFPVFNDDELINTIDFIYHDNIKEHVKESIDLALNLEWDDTTQYMSSLLLDMIDKNNVG</sequence>
<dbReference type="PANTHER" id="PTHR39662:SF1">
    <property type="entry name" value="DUF354 DOMAIN-CONTAINING PROTEIN"/>
    <property type="match status" value="1"/>
</dbReference>
<comment type="caution">
    <text evidence="1">The sequence shown here is derived from an EMBL/GenBank/DDBJ whole genome shotgun (WGS) entry which is preliminary data.</text>
</comment>
<dbReference type="Pfam" id="PF04007">
    <property type="entry name" value="DUF354"/>
    <property type="match status" value="1"/>
</dbReference>
<reference evidence="1 2" key="1">
    <citation type="submission" date="2019-06" db="EMBL/GenBank/DDBJ databases">
        <title>Draft genome sequence of Methanolobus vulcani B1d.</title>
        <authorList>
            <person name="Creighbaum A.J."/>
            <person name="Ticak T."/>
            <person name="Hariraju D."/>
            <person name="Arivett B.A."/>
            <person name="Ferguson D.J.Jr."/>
        </authorList>
    </citation>
    <scope>NUCLEOTIDE SEQUENCE [LARGE SCALE GENOMIC DNA]</scope>
    <source>
        <strain evidence="1 2">B1d</strain>
    </source>
</reference>
<dbReference type="Proteomes" id="UP000319335">
    <property type="component" value="Unassembled WGS sequence"/>
</dbReference>
<dbReference type="OrthoDB" id="185087at2157"/>
<dbReference type="EMBL" id="VIAQ01000009">
    <property type="protein sequence ID" value="TQD27261.1"/>
    <property type="molecule type" value="Genomic_DNA"/>
</dbReference>
<dbReference type="RefSeq" id="WP_154808832.1">
    <property type="nucleotide sequence ID" value="NZ_VIAQ01000009.1"/>
</dbReference>
<dbReference type="InterPro" id="IPR007152">
    <property type="entry name" value="DUF354"/>
</dbReference>
<keyword evidence="2" id="KW-1185">Reference proteome</keyword>
<accession>A0A7Z8KPZ3</accession>
<organism evidence="1 2">
    <name type="scientific">Methanolobus vulcani</name>
    <dbReference type="NCBI Taxonomy" id="38026"/>
    <lineage>
        <taxon>Archaea</taxon>
        <taxon>Methanobacteriati</taxon>
        <taxon>Methanobacteriota</taxon>
        <taxon>Stenosarchaea group</taxon>
        <taxon>Methanomicrobia</taxon>
        <taxon>Methanosarcinales</taxon>
        <taxon>Methanosarcinaceae</taxon>
        <taxon>Methanolobus</taxon>
    </lineage>
</organism>
<gene>
    <name evidence="1" type="ORF">FKV42_03280</name>
</gene>